<accession>A0A0H5QV87</accession>
<dbReference type="InterPro" id="IPR011856">
    <property type="entry name" value="tRNA_endonuc-like_dom_sf"/>
</dbReference>
<dbReference type="Gene3D" id="3.40.1350.10">
    <property type="match status" value="1"/>
</dbReference>
<dbReference type="SUPFAM" id="SSF53032">
    <property type="entry name" value="tRNA-intron endonuclease catalytic domain-like"/>
    <property type="match status" value="1"/>
</dbReference>
<dbReference type="EMBL" id="HACM01005225">
    <property type="protein sequence ID" value="CRZ05667.1"/>
    <property type="molecule type" value="Transcribed_RNA"/>
</dbReference>
<evidence type="ECO:0000256" key="1">
    <source>
        <dbReference type="ARBA" id="ARBA00006091"/>
    </source>
</evidence>
<reference evidence="4" key="1">
    <citation type="submission" date="2015-04" db="EMBL/GenBank/DDBJ databases">
        <title>The genome sequence of the plant pathogenic Rhizarian Plasmodiophora brassicae reveals insights in its biotrophic life cycle and the origin of chitin synthesis.</title>
        <authorList>
            <person name="Schwelm A."/>
            <person name="Fogelqvist J."/>
            <person name="Knaust A."/>
            <person name="Julke S."/>
            <person name="Lilja T."/>
            <person name="Dhandapani V."/>
            <person name="Bonilla-Rosso G."/>
            <person name="Karlsson M."/>
            <person name="Shevchenko A."/>
            <person name="Choi S.R."/>
            <person name="Kim H.G."/>
            <person name="Park J.Y."/>
            <person name="Lim Y.P."/>
            <person name="Ludwig-Muller J."/>
            <person name="Dixelius C."/>
        </authorList>
    </citation>
    <scope>NUCLEOTIDE SEQUENCE</scope>
    <source>
        <tissue evidence="4">Potato root galls</tissue>
    </source>
</reference>
<feature type="domain" description="tRNA-splicing endonuclease subunit Sen15" evidence="3">
    <location>
        <begin position="32"/>
        <end position="125"/>
    </location>
</feature>
<dbReference type="GO" id="GO:0003676">
    <property type="term" value="F:nucleic acid binding"/>
    <property type="evidence" value="ECO:0007669"/>
    <property type="project" value="InterPro"/>
</dbReference>
<dbReference type="InterPro" id="IPR036167">
    <property type="entry name" value="tRNA_intron_Endo_cat-like_sf"/>
</dbReference>
<sequence length="135" mass="14950">MMNDCSLLVGDSAQFTEQYSKYFESAQSLYIVYSDLLLSKKWHSLNVVDVPGIKSYVITGCAFEQEEVQAVIPFKVDQSLSSQQIHLTIDAICDQLCSTIPSCTLAFVDFDSTLSYFEFTSGLSHSDPVSKVPAP</sequence>
<dbReference type="AlphaFoldDB" id="A0A0H5QV87"/>
<name>A0A0H5QV87_9EUKA</name>
<organism evidence="4">
    <name type="scientific">Spongospora subterranea</name>
    <dbReference type="NCBI Taxonomy" id="70186"/>
    <lineage>
        <taxon>Eukaryota</taxon>
        <taxon>Sar</taxon>
        <taxon>Rhizaria</taxon>
        <taxon>Endomyxa</taxon>
        <taxon>Phytomyxea</taxon>
        <taxon>Plasmodiophorida</taxon>
        <taxon>Plasmodiophoridae</taxon>
        <taxon>Spongospora</taxon>
    </lineage>
</organism>
<keyword evidence="2" id="KW-0819">tRNA processing</keyword>
<evidence type="ECO:0000313" key="4">
    <source>
        <dbReference type="EMBL" id="CRZ05667.1"/>
    </source>
</evidence>
<proteinExistence type="inferred from homology"/>
<dbReference type="PANTHER" id="PTHR28582">
    <property type="entry name" value="TRNA-SPLICING ENDONUCLEASE SUBUNIT SEN15"/>
    <property type="match status" value="1"/>
</dbReference>
<dbReference type="PANTHER" id="PTHR28582:SF1">
    <property type="entry name" value="TRNA-SPLICING ENDONUCLEASE SUBUNIT SEN15"/>
    <property type="match status" value="1"/>
</dbReference>
<protein>
    <recommendedName>
        <fullName evidence="3">tRNA-splicing endonuclease subunit Sen15 domain-containing protein</fullName>
    </recommendedName>
</protein>
<evidence type="ECO:0000259" key="3">
    <source>
        <dbReference type="Pfam" id="PF09631"/>
    </source>
</evidence>
<dbReference type="GO" id="GO:0005634">
    <property type="term" value="C:nucleus"/>
    <property type="evidence" value="ECO:0007669"/>
    <property type="project" value="UniProtKB-ARBA"/>
</dbReference>
<dbReference type="Pfam" id="PF09631">
    <property type="entry name" value="Sen15"/>
    <property type="match status" value="1"/>
</dbReference>
<evidence type="ECO:0000256" key="2">
    <source>
        <dbReference type="ARBA" id="ARBA00022694"/>
    </source>
</evidence>
<comment type="similarity">
    <text evidence="1">Belongs to the SEN15 family.</text>
</comment>
<dbReference type="GO" id="GO:0006388">
    <property type="term" value="P:tRNA splicing, via endonucleolytic cleavage and ligation"/>
    <property type="evidence" value="ECO:0007669"/>
    <property type="project" value="InterPro"/>
</dbReference>
<dbReference type="InterPro" id="IPR018593">
    <property type="entry name" value="tRNA-endonuc_su_Sen15"/>
</dbReference>